<keyword evidence="3 6" id="KW-0028">Amino-acid biosynthesis</keyword>
<dbReference type="Proteomes" id="UP000824041">
    <property type="component" value="Unassembled WGS sequence"/>
</dbReference>
<proteinExistence type="inferred from homology"/>
<dbReference type="SUPFAM" id="SSF54211">
    <property type="entry name" value="Ribosomal protein S5 domain 2-like"/>
    <property type="match status" value="2"/>
</dbReference>
<dbReference type="NCBIfam" id="NF002111">
    <property type="entry name" value="PRK00951.2-1"/>
    <property type="match status" value="1"/>
</dbReference>
<dbReference type="GO" id="GO:0004424">
    <property type="term" value="F:imidazoleglycerol-phosphate dehydratase activity"/>
    <property type="evidence" value="ECO:0007669"/>
    <property type="project" value="UniProtKB-UniRule"/>
</dbReference>
<dbReference type="PANTHER" id="PTHR23133">
    <property type="entry name" value="IMIDAZOLEGLYCEROL-PHOSPHATE DEHYDRATASE HIS7"/>
    <property type="match status" value="1"/>
</dbReference>
<evidence type="ECO:0000256" key="1">
    <source>
        <dbReference type="ARBA" id="ARBA00005047"/>
    </source>
</evidence>
<dbReference type="EC" id="4.2.1.19" evidence="6 7"/>
<protein>
    <recommendedName>
        <fullName evidence="2 6">Imidazoleglycerol-phosphate dehydratase</fullName>
        <shortName evidence="6">IGPD</shortName>
        <ecNumber evidence="6 7">4.2.1.19</ecNumber>
    </recommendedName>
</protein>
<comment type="subcellular location">
    <subcellularLocation>
        <location evidence="6 7">Cytoplasm</location>
    </subcellularLocation>
</comment>
<dbReference type="PROSITE" id="PS00955">
    <property type="entry name" value="IGP_DEHYDRATASE_2"/>
    <property type="match status" value="1"/>
</dbReference>
<evidence type="ECO:0000256" key="2">
    <source>
        <dbReference type="ARBA" id="ARBA00016664"/>
    </source>
</evidence>
<keyword evidence="4 6" id="KW-0368">Histidine biosynthesis</keyword>
<dbReference type="AlphaFoldDB" id="A0A9D2DV67"/>
<dbReference type="Gene3D" id="3.30.230.40">
    <property type="entry name" value="Imidazole glycerol phosphate dehydratase, domain 1"/>
    <property type="match status" value="2"/>
</dbReference>
<comment type="pathway">
    <text evidence="1 6 7">Amino-acid biosynthesis; L-histidine biosynthesis; L-histidine from 5-phospho-alpha-D-ribose 1-diphosphate: step 6/9.</text>
</comment>
<dbReference type="InterPro" id="IPR000807">
    <property type="entry name" value="ImidazoleglycerolP_deHydtase"/>
</dbReference>
<dbReference type="PANTHER" id="PTHR23133:SF2">
    <property type="entry name" value="IMIDAZOLEGLYCEROL-PHOSPHATE DEHYDRATASE"/>
    <property type="match status" value="1"/>
</dbReference>
<sequence>MREASLERITKETEIQMNLSLDGKGNSDIETGIGFFDHMLEGFARHGFFDLSVHVKGDLVVDDHHTVEDTGIVLGTALKQALGDKKGIRRYGSCILPMDEALVLCAVDLCGRPYFVWDAEFPGEKIGTLSTEMIKEFFYAVSYACGMNLHIKMLYGGNSHHIAEAMFKSFAKALDEAVSYDPRIQDVLSTKGSLA</sequence>
<gene>
    <name evidence="6 8" type="primary">hisB</name>
    <name evidence="8" type="ORF">IAA21_13055</name>
</gene>
<evidence type="ECO:0000256" key="7">
    <source>
        <dbReference type="RuleBase" id="RU000599"/>
    </source>
</evidence>
<comment type="catalytic activity">
    <reaction evidence="6 7">
        <text>D-erythro-1-(imidazol-4-yl)glycerol 3-phosphate = 3-(imidazol-4-yl)-2-oxopropyl phosphate + H2O</text>
        <dbReference type="Rhea" id="RHEA:11040"/>
        <dbReference type="ChEBI" id="CHEBI:15377"/>
        <dbReference type="ChEBI" id="CHEBI:57766"/>
        <dbReference type="ChEBI" id="CHEBI:58278"/>
        <dbReference type="EC" id="4.2.1.19"/>
    </reaction>
</comment>
<dbReference type="InterPro" id="IPR020565">
    <property type="entry name" value="ImidazoleglycerP_deHydtase_CS"/>
</dbReference>
<dbReference type="Pfam" id="PF00475">
    <property type="entry name" value="IGPD"/>
    <property type="match status" value="1"/>
</dbReference>
<reference evidence="8" key="1">
    <citation type="journal article" date="2021" name="PeerJ">
        <title>Extensive microbial diversity within the chicken gut microbiome revealed by metagenomics and culture.</title>
        <authorList>
            <person name="Gilroy R."/>
            <person name="Ravi A."/>
            <person name="Getino M."/>
            <person name="Pursley I."/>
            <person name="Horton D.L."/>
            <person name="Alikhan N.F."/>
            <person name="Baker D."/>
            <person name="Gharbi K."/>
            <person name="Hall N."/>
            <person name="Watson M."/>
            <person name="Adriaenssens E.M."/>
            <person name="Foster-Nyarko E."/>
            <person name="Jarju S."/>
            <person name="Secka A."/>
            <person name="Antonio M."/>
            <person name="Oren A."/>
            <person name="Chaudhuri R.R."/>
            <person name="La Ragione R."/>
            <person name="Hildebrand F."/>
            <person name="Pallen M.J."/>
        </authorList>
    </citation>
    <scope>NUCLEOTIDE SEQUENCE</scope>
    <source>
        <strain evidence="8">14324</strain>
    </source>
</reference>
<keyword evidence="6" id="KW-0963">Cytoplasm</keyword>
<keyword evidence="5 6" id="KW-0456">Lyase</keyword>
<evidence type="ECO:0000256" key="4">
    <source>
        <dbReference type="ARBA" id="ARBA00023102"/>
    </source>
</evidence>
<dbReference type="PROSITE" id="PS00954">
    <property type="entry name" value="IGP_DEHYDRATASE_1"/>
    <property type="match status" value="1"/>
</dbReference>
<evidence type="ECO:0000256" key="5">
    <source>
        <dbReference type="ARBA" id="ARBA00023239"/>
    </source>
</evidence>
<dbReference type="EMBL" id="DXBU01000178">
    <property type="protein sequence ID" value="HIZ23695.1"/>
    <property type="molecule type" value="Genomic_DNA"/>
</dbReference>
<dbReference type="GO" id="GO:0005737">
    <property type="term" value="C:cytoplasm"/>
    <property type="evidence" value="ECO:0007669"/>
    <property type="project" value="UniProtKB-SubCell"/>
</dbReference>
<accession>A0A9D2DV67</accession>
<dbReference type="FunFam" id="3.30.230.40:FF:000003">
    <property type="entry name" value="Imidazoleglycerol-phosphate dehydratase HisB"/>
    <property type="match status" value="1"/>
</dbReference>
<comment type="caution">
    <text evidence="8">The sequence shown here is derived from an EMBL/GenBank/DDBJ whole genome shotgun (WGS) entry which is preliminary data.</text>
</comment>
<evidence type="ECO:0000313" key="9">
    <source>
        <dbReference type="Proteomes" id="UP000824041"/>
    </source>
</evidence>
<dbReference type="HAMAP" id="MF_00076">
    <property type="entry name" value="HisB"/>
    <property type="match status" value="1"/>
</dbReference>
<evidence type="ECO:0000313" key="8">
    <source>
        <dbReference type="EMBL" id="HIZ23695.1"/>
    </source>
</evidence>
<reference evidence="8" key="2">
    <citation type="submission" date="2021-04" db="EMBL/GenBank/DDBJ databases">
        <authorList>
            <person name="Gilroy R."/>
        </authorList>
    </citation>
    <scope>NUCLEOTIDE SEQUENCE</scope>
    <source>
        <strain evidence="8">14324</strain>
    </source>
</reference>
<dbReference type="NCBIfam" id="NF002109">
    <property type="entry name" value="PRK00951.1-5"/>
    <property type="match status" value="1"/>
</dbReference>
<dbReference type="CDD" id="cd07914">
    <property type="entry name" value="IGPD"/>
    <property type="match status" value="1"/>
</dbReference>
<name>A0A9D2DV67_9FIRM</name>
<dbReference type="FunFam" id="3.30.230.40:FF:000001">
    <property type="entry name" value="Imidazoleglycerol-phosphate dehydratase HisB"/>
    <property type="match status" value="1"/>
</dbReference>
<dbReference type="NCBIfam" id="NF002114">
    <property type="entry name" value="PRK00951.2-4"/>
    <property type="match status" value="1"/>
</dbReference>
<evidence type="ECO:0000256" key="6">
    <source>
        <dbReference type="HAMAP-Rule" id="MF_00076"/>
    </source>
</evidence>
<organism evidence="8 9">
    <name type="scientific">Candidatus Blautia faecigallinarum</name>
    <dbReference type="NCBI Taxonomy" id="2838488"/>
    <lineage>
        <taxon>Bacteria</taxon>
        <taxon>Bacillati</taxon>
        <taxon>Bacillota</taxon>
        <taxon>Clostridia</taxon>
        <taxon>Lachnospirales</taxon>
        <taxon>Lachnospiraceae</taxon>
        <taxon>Blautia</taxon>
    </lineage>
</organism>
<dbReference type="InterPro" id="IPR038494">
    <property type="entry name" value="IGPD_sf"/>
</dbReference>
<comment type="similarity">
    <text evidence="6 7">Belongs to the imidazoleglycerol-phosphate dehydratase family.</text>
</comment>
<evidence type="ECO:0000256" key="3">
    <source>
        <dbReference type="ARBA" id="ARBA00022605"/>
    </source>
</evidence>
<dbReference type="GO" id="GO:0000105">
    <property type="term" value="P:L-histidine biosynthetic process"/>
    <property type="evidence" value="ECO:0007669"/>
    <property type="project" value="UniProtKB-UniRule"/>
</dbReference>
<dbReference type="InterPro" id="IPR020568">
    <property type="entry name" value="Ribosomal_Su5_D2-typ_SF"/>
</dbReference>